<protein>
    <recommendedName>
        <fullName evidence="4">Ankyrin repeat-containing domain protein</fullName>
    </recommendedName>
</protein>
<evidence type="ECO:0000256" key="1">
    <source>
        <dbReference type="SAM" id="MobiDB-lite"/>
    </source>
</evidence>
<dbReference type="AlphaFoldDB" id="A0A4P9VU89"/>
<feature type="region of interest" description="Disordered" evidence="1">
    <location>
        <begin position="1"/>
        <end position="87"/>
    </location>
</feature>
<dbReference type="PANTHER" id="PTHR46586:SF3">
    <property type="entry name" value="ANKYRIN REPEAT-CONTAINING PROTEIN"/>
    <property type="match status" value="1"/>
</dbReference>
<organism evidence="2 3">
    <name type="scientific">Blyttiomyces helicus</name>
    <dbReference type="NCBI Taxonomy" id="388810"/>
    <lineage>
        <taxon>Eukaryota</taxon>
        <taxon>Fungi</taxon>
        <taxon>Fungi incertae sedis</taxon>
        <taxon>Chytridiomycota</taxon>
        <taxon>Chytridiomycota incertae sedis</taxon>
        <taxon>Chytridiomycetes</taxon>
        <taxon>Chytridiomycetes incertae sedis</taxon>
        <taxon>Blyttiomyces</taxon>
    </lineage>
</organism>
<dbReference type="Gene3D" id="1.25.40.20">
    <property type="entry name" value="Ankyrin repeat-containing domain"/>
    <property type="match status" value="1"/>
</dbReference>
<dbReference type="Proteomes" id="UP000269721">
    <property type="component" value="Unassembled WGS sequence"/>
</dbReference>
<name>A0A4P9VU89_9FUNG</name>
<reference evidence="3" key="1">
    <citation type="journal article" date="2018" name="Nat. Microbiol.">
        <title>Leveraging single-cell genomics to expand the fungal tree of life.</title>
        <authorList>
            <person name="Ahrendt S.R."/>
            <person name="Quandt C.A."/>
            <person name="Ciobanu D."/>
            <person name="Clum A."/>
            <person name="Salamov A."/>
            <person name="Andreopoulos B."/>
            <person name="Cheng J.F."/>
            <person name="Woyke T."/>
            <person name="Pelin A."/>
            <person name="Henrissat B."/>
            <person name="Reynolds N.K."/>
            <person name="Benny G.L."/>
            <person name="Smith M.E."/>
            <person name="James T.Y."/>
            <person name="Grigoriev I.V."/>
        </authorList>
    </citation>
    <scope>NUCLEOTIDE SEQUENCE [LARGE SCALE GENOMIC DNA]</scope>
</reference>
<sequence>MASMADPPIPRLPTELVDSPPRAGRRCSTSTTSPAPCATRSSAHSTPSTWRRFRFSPASVPTGRRPVSGGTAWRNETPPATRDWRRSVTRQPPVLAAVARGRWDAVKYLISAWFSTAYAVDPACASRASLDDIRYLFSFGHDRVATGEAGRHAANGDDIPLVRFLYDRGVPVADGRPIAAACSINSPDMVACLLDLGASTDRWEGDLAAPNGQLAVVKVLRAKAPQSPFTSFAMAGAAGRSLEIFRFLHEFRTEGCTTLAMDKWIRLRRPGGSTSCSSCTSTGSRDAPLMLWTRLLTDCERDELAKQERPNRDIVLFLQANRDEGCTTFAIDEAMCAAQIEIVRLLHQNRREGCSGAEAVPLLGQARRVLEIGGAVEAVQGGG</sequence>
<evidence type="ECO:0008006" key="4">
    <source>
        <dbReference type="Google" id="ProtNLM"/>
    </source>
</evidence>
<evidence type="ECO:0000313" key="2">
    <source>
        <dbReference type="EMBL" id="RKO83141.1"/>
    </source>
</evidence>
<dbReference type="InterPro" id="IPR052050">
    <property type="entry name" value="SecEffector_AnkRepeat"/>
</dbReference>
<dbReference type="EMBL" id="ML001606">
    <property type="protein sequence ID" value="RKO83141.1"/>
    <property type="molecule type" value="Genomic_DNA"/>
</dbReference>
<evidence type="ECO:0000313" key="3">
    <source>
        <dbReference type="Proteomes" id="UP000269721"/>
    </source>
</evidence>
<dbReference type="SUPFAM" id="SSF48403">
    <property type="entry name" value="Ankyrin repeat"/>
    <property type="match status" value="1"/>
</dbReference>
<dbReference type="InterPro" id="IPR036770">
    <property type="entry name" value="Ankyrin_rpt-contain_sf"/>
</dbReference>
<accession>A0A4P9VU89</accession>
<dbReference type="PANTHER" id="PTHR46586">
    <property type="entry name" value="ANKYRIN REPEAT-CONTAINING PROTEIN"/>
    <property type="match status" value="1"/>
</dbReference>
<proteinExistence type="predicted"/>
<keyword evidence="3" id="KW-1185">Reference proteome</keyword>
<gene>
    <name evidence="2" type="ORF">BDK51DRAFT_44443</name>
</gene>
<dbReference type="OrthoDB" id="194358at2759"/>
<feature type="compositionally biased region" description="Low complexity" evidence="1">
    <location>
        <begin position="26"/>
        <end position="43"/>
    </location>
</feature>